<evidence type="ECO:0000256" key="2">
    <source>
        <dbReference type="ARBA" id="ARBA00023295"/>
    </source>
</evidence>
<evidence type="ECO:0000313" key="6">
    <source>
        <dbReference type="Proteomes" id="UP000298050"/>
    </source>
</evidence>
<dbReference type="Gene3D" id="3.90.245.10">
    <property type="entry name" value="Ribonucleoside hydrolase-like"/>
    <property type="match status" value="1"/>
</dbReference>
<evidence type="ECO:0000256" key="3">
    <source>
        <dbReference type="SAM" id="MobiDB-lite"/>
    </source>
</evidence>
<protein>
    <submittedName>
        <fullName evidence="5">Nucleoside hydrolase</fullName>
    </submittedName>
</protein>
<dbReference type="OrthoDB" id="9797882at2"/>
<dbReference type="RefSeq" id="WP_135441562.1">
    <property type="nucleotide sequence ID" value="NZ_SRLE01000005.1"/>
</dbReference>
<keyword evidence="1 5" id="KW-0378">Hydrolase</keyword>
<dbReference type="GO" id="GO:0008477">
    <property type="term" value="F:purine nucleosidase activity"/>
    <property type="evidence" value="ECO:0007669"/>
    <property type="project" value="TreeGrafter"/>
</dbReference>
<dbReference type="Proteomes" id="UP000298050">
    <property type="component" value="Unassembled WGS sequence"/>
</dbReference>
<gene>
    <name evidence="5" type="ORF">E4634_05215</name>
</gene>
<dbReference type="InterPro" id="IPR023186">
    <property type="entry name" value="IUNH"/>
</dbReference>
<evidence type="ECO:0000256" key="1">
    <source>
        <dbReference type="ARBA" id="ARBA00022801"/>
    </source>
</evidence>
<keyword evidence="6" id="KW-1185">Reference proteome</keyword>
<organism evidence="5 6">
    <name type="scientific">Mangrovimicrobium sediminis</name>
    <dbReference type="NCBI Taxonomy" id="2562682"/>
    <lineage>
        <taxon>Bacteria</taxon>
        <taxon>Pseudomonadati</taxon>
        <taxon>Pseudomonadota</taxon>
        <taxon>Gammaproteobacteria</taxon>
        <taxon>Cellvibrionales</taxon>
        <taxon>Halieaceae</taxon>
        <taxon>Mangrovimicrobium</taxon>
    </lineage>
</organism>
<dbReference type="PANTHER" id="PTHR12304:SF46">
    <property type="entry name" value="INOSINE-ADENOSINE-GUANOSINE-NUCLEOSIDE HYDROLASE"/>
    <property type="match status" value="1"/>
</dbReference>
<dbReference type="InterPro" id="IPR001910">
    <property type="entry name" value="Inosine/uridine_hydrolase_dom"/>
</dbReference>
<dbReference type="Pfam" id="PF01156">
    <property type="entry name" value="IU_nuc_hydro"/>
    <property type="match status" value="1"/>
</dbReference>
<keyword evidence="2" id="KW-0326">Glycosidase</keyword>
<accession>A0A4Z0M558</accession>
<comment type="caution">
    <text evidence="5">The sequence shown here is derived from an EMBL/GenBank/DDBJ whole genome shotgun (WGS) entry which is preliminary data.</text>
</comment>
<reference evidence="5 6" key="1">
    <citation type="submission" date="2019-04" db="EMBL/GenBank/DDBJ databases">
        <title>Taxonomy of novel Haliea sp. from mangrove soil of West Coast of India.</title>
        <authorList>
            <person name="Verma A."/>
            <person name="Kumar P."/>
            <person name="Krishnamurthi S."/>
        </authorList>
    </citation>
    <scope>NUCLEOTIDE SEQUENCE [LARGE SCALE GENOMIC DNA]</scope>
    <source>
        <strain evidence="5 6">SAOS-164</strain>
    </source>
</reference>
<dbReference type="AlphaFoldDB" id="A0A4Z0M558"/>
<evidence type="ECO:0000259" key="4">
    <source>
        <dbReference type="Pfam" id="PF01156"/>
    </source>
</evidence>
<feature type="domain" description="Inosine/uridine-preferring nucleoside hydrolase" evidence="4">
    <location>
        <begin position="51"/>
        <end position="322"/>
    </location>
</feature>
<dbReference type="GO" id="GO:0006152">
    <property type="term" value="P:purine nucleoside catabolic process"/>
    <property type="evidence" value="ECO:0007669"/>
    <property type="project" value="TreeGrafter"/>
</dbReference>
<dbReference type="InterPro" id="IPR036452">
    <property type="entry name" value="Ribo_hydro-like"/>
</dbReference>
<name>A0A4Z0M558_9GAMM</name>
<feature type="region of interest" description="Disordered" evidence="3">
    <location>
        <begin position="323"/>
        <end position="348"/>
    </location>
</feature>
<proteinExistence type="predicted"/>
<sequence length="396" mass="42364">MGESWFESGRRAIGARSARNGCDRGGLTFAALGLCGALLGAAVPGQAATPVIFDNDMAIDDWSALLYLAREPAVELLAVTVAGSGEAHCAPAERNALALLKLEGLDAEVPVSCGDPWPLDGYFVFPVPWQEDMDILSGVKIPDSEQAPDPRHAVELIHDTLQASEEPVVLLATGPMTNIAQWLQRYPEDRAKVSRVVIMGGSLHVPGNILVPGFTDGHPNRKAEWNFYVDPLAADILLRSGLPVEMVGLDVTNTVRVTAEFAADFKRRANNPSAHFWDAILDKNDWFIASGEYYLWDVLAALAVTDRATYCGSEPMPLAVAHGATESPWEPGSDRSMPAQRWDGAPRQDLDAESAGAVLVAADGPPIAVCLRTDGDAAFERFTQVLTSAPPAGKGE</sequence>
<dbReference type="PANTHER" id="PTHR12304">
    <property type="entry name" value="INOSINE-URIDINE PREFERRING NUCLEOSIDE HYDROLASE"/>
    <property type="match status" value="1"/>
</dbReference>
<dbReference type="EMBL" id="SRLE01000005">
    <property type="protein sequence ID" value="TGD74604.1"/>
    <property type="molecule type" value="Genomic_DNA"/>
</dbReference>
<dbReference type="SUPFAM" id="SSF53590">
    <property type="entry name" value="Nucleoside hydrolase"/>
    <property type="match status" value="1"/>
</dbReference>
<evidence type="ECO:0000313" key="5">
    <source>
        <dbReference type="EMBL" id="TGD74604.1"/>
    </source>
</evidence>
<dbReference type="GO" id="GO:0005829">
    <property type="term" value="C:cytosol"/>
    <property type="evidence" value="ECO:0007669"/>
    <property type="project" value="TreeGrafter"/>
</dbReference>